<dbReference type="KEGG" id="sli:Slin_1946"/>
<proteinExistence type="predicted"/>
<dbReference type="RefSeq" id="WP_012926540.1">
    <property type="nucleotide sequence ID" value="NC_013730.1"/>
</dbReference>
<reference evidence="1 2" key="1">
    <citation type="journal article" date="2010" name="Stand. Genomic Sci.">
        <title>Complete genome sequence of Spirosoma linguale type strain (1).</title>
        <authorList>
            <person name="Lail K."/>
            <person name="Sikorski J."/>
            <person name="Saunders E."/>
            <person name="Lapidus A."/>
            <person name="Glavina Del Rio T."/>
            <person name="Copeland A."/>
            <person name="Tice H."/>
            <person name="Cheng J.-F."/>
            <person name="Lucas S."/>
            <person name="Nolan M."/>
            <person name="Bruce D."/>
            <person name="Goodwin L."/>
            <person name="Pitluck S."/>
            <person name="Ivanova N."/>
            <person name="Mavromatis K."/>
            <person name="Ovchinnikova G."/>
            <person name="Pati A."/>
            <person name="Chen A."/>
            <person name="Palaniappan K."/>
            <person name="Land M."/>
            <person name="Hauser L."/>
            <person name="Chang Y.-J."/>
            <person name="Jeffries C.D."/>
            <person name="Chain P."/>
            <person name="Brettin T."/>
            <person name="Detter J.C."/>
            <person name="Schuetze A."/>
            <person name="Rohde M."/>
            <person name="Tindall B.J."/>
            <person name="Goeker M."/>
            <person name="Bristow J."/>
            <person name="Eisen J.A."/>
            <person name="Markowitz V."/>
            <person name="Hugenholtz P."/>
            <person name="Kyrpides N.C."/>
            <person name="Klenk H.-P."/>
            <person name="Chen F."/>
        </authorList>
    </citation>
    <scope>NUCLEOTIDE SEQUENCE [LARGE SCALE GENOMIC DNA]</scope>
    <source>
        <strain evidence="2">ATCC 33905 / DSM 74 / LMG 10896 / Claus 1</strain>
    </source>
</reference>
<evidence type="ECO:0000313" key="2">
    <source>
        <dbReference type="Proteomes" id="UP000002028"/>
    </source>
</evidence>
<accession>D2QBW2</accession>
<name>D2QBW2_SPILD</name>
<dbReference type="Proteomes" id="UP000002028">
    <property type="component" value="Chromosome"/>
</dbReference>
<organism evidence="1 2">
    <name type="scientific">Spirosoma linguale (strain ATCC 33905 / DSM 74 / LMG 10896 / Claus 1)</name>
    <dbReference type="NCBI Taxonomy" id="504472"/>
    <lineage>
        <taxon>Bacteria</taxon>
        <taxon>Pseudomonadati</taxon>
        <taxon>Bacteroidota</taxon>
        <taxon>Cytophagia</taxon>
        <taxon>Cytophagales</taxon>
        <taxon>Cytophagaceae</taxon>
        <taxon>Spirosoma</taxon>
    </lineage>
</organism>
<dbReference type="STRING" id="504472.Slin_1946"/>
<evidence type="ECO:0000313" key="1">
    <source>
        <dbReference type="EMBL" id="ADB37991.1"/>
    </source>
</evidence>
<keyword evidence="2" id="KW-1185">Reference proteome</keyword>
<sequence>MTRKAVIPYGFSGLVPSKNAVTQFNGTLPSAQFAKPFDGSRIMMVEEEAFTHIQRIVQDGLPGGQSIY</sequence>
<dbReference type="HOGENOM" id="CLU_2791875_0_0_10"/>
<dbReference type="EMBL" id="CP001769">
    <property type="protein sequence ID" value="ADB37991.1"/>
    <property type="molecule type" value="Genomic_DNA"/>
</dbReference>
<protein>
    <submittedName>
        <fullName evidence="1">Uncharacterized protein</fullName>
    </submittedName>
</protein>
<dbReference type="AlphaFoldDB" id="D2QBW2"/>
<gene>
    <name evidence="1" type="ordered locus">Slin_1946</name>
</gene>